<gene>
    <name evidence="9" type="ORF">RPE78_14790</name>
</gene>
<feature type="domain" description="Phosphatidic acid phosphatase type 2/haloperoxidase" evidence="8">
    <location>
        <begin position="331"/>
        <end position="441"/>
    </location>
</feature>
<protein>
    <submittedName>
        <fullName evidence="9">VTT domain-containing protein</fullName>
    </submittedName>
</protein>
<dbReference type="SUPFAM" id="SSF48317">
    <property type="entry name" value="Acid phosphatase/Vanadium-dependent haloperoxidase"/>
    <property type="match status" value="1"/>
</dbReference>
<feature type="transmembrane region" description="Helical" evidence="7">
    <location>
        <begin position="110"/>
        <end position="131"/>
    </location>
</feature>
<dbReference type="RefSeq" id="WP_330646847.1">
    <property type="nucleotide sequence ID" value="NZ_CP135444.1"/>
</dbReference>
<comment type="subcellular location">
    <subcellularLocation>
        <location evidence="1">Cell membrane</location>
        <topology evidence="1">Multi-pass membrane protein</topology>
    </subcellularLocation>
</comment>
<evidence type="ECO:0000256" key="2">
    <source>
        <dbReference type="ARBA" id="ARBA00010792"/>
    </source>
</evidence>
<keyword evidence="6 7" id="KW-0472">Membrane</keyword>
<feature type="transmembrane region" description="Helical" evidence="7">
    <location>
        <begin position="370"/>
        <end position="390"/>
    </location>
</feature>
<evidence type="ECO:0000256" key="4">
    <source>
        <dbReference type="ARBA" id="ARBA00022692"/>
    </source>
</evidence>
<evidence type="ECO:0000256" key="5">
    <source>
        <dbReference type="ARBA" id="ARBA00022989"/>
    </source>
</evidence>
<keyword evidence="5 7" id="KW-1133">Transmembrane helix</keyword>
<dbReference type="Pfam" id="PF09335">
    <property type="entry name" value="VTT_dom"/>
    <property type="match status" value="1"/>
</dbReference>
<feature type="transmembrane region" description="Helical" evidence="7">
    <location>
        <begin position="178"/>
        <end position="195"/>
    </location>
</feature>
<feature type="transmembrane region" description="Helical" evidence="7">
    <location>
        <begin position="330"/>
        <end position="349"/>
    </location>
</feature>
<evidence type="ECO:0000256" key="6">
    <source>
        <dbReference type="ARBA" id="ARBA00023136"/>
    </source>
</evidence>
<dbReference type="InterPro" id="IPR032816">
    <property type="entry name" value="VTT_dom"/>
</dbReference>
<evidence type="ECO:0000259" key="8">
    <source>
        <dbReference type="SMART" id="SM00014"/>
    </source>
</evidence>
<feature type="transmembrane region" description="Helical" evidence="7">
    <location>
        <begin position="252"/>
        <end position="278"/>
    </location>
</feature>
<geneLocation type="plasmid" evidence="9 10">
    <name>unnamed1</name>
</geneLocation>
<dbReference type="SMART" id="SM00014">
    <property type="entry name" value="acidPPc"/>
    <property type="match status" value="1"/>
</dbReference>
<dbReference type="PANTHER" id="PTHR30353">
    <property type="entry name" value="INNER MEMBRANE PROTEIN DEDA-RELATED"/>
    <property type="match status" value="1"/>
</dbReference>
<dbReference type="InterPro" id="IPR025902">
    <property type="entry name" value="LssY-like-C_dom"/>
</dbReference>
<dbReference type="EMBL" id="CP135444">
    <property type="protein sequence ID" value="WRY35104.1"/>
    <property type="molecule type" value="Genomic_DNA"/>
</dbReference>
<proteinExistence type="inferred from homology"/>
<feature type="transmembrane region" description="Helical" evidence="7">
    <location>
        <begin position="143"/>
        <end position="166"/>
    </location>
</feature>
<dbReference type="Pfam" id="PF14067">
    <property type="entry name" value="LssY_C"/>
    <property type="match status" value="1"/>
</dbReference>
<dbReference type="InterPro" id="IPR000326">
    <property type="entry name" value="PAP2/HPO"/>
</dbReference>
<evidence type="ECO:0000313" key="10">
    <source>
        <dbReference type="Proteomes" id="UP001623290"/>
    </source>
</evidence>
<organism evidence="9 10">
    <name type="scientific">Thioclava litoralis</name>
    <dbReference type="NCBI Taxonomy" id="3076557"/>
    <lineage>
        <taxon>Bacteria</taxon>
        <taxon>Pseudomonadati</taxon>
        <taxon>Pseudomonadota</taxon>
        <taxon>Alphaproteobacteria</taxon>
        <taxon>Rhodobacterales</taxon>
        <taxon>Paracoccaceae</taxon>
        <taxon>Thioclava</taxon>
    </lineage>
</organism>
<comment type="similarity">
    <text evidence="2">Belongs to the DedA family.</text>
</comment>
<sequence>MTSISQLLPSIAALGMIGYWVIGSAAALEAFFLTGIFLPGTLVVNAGGVLVQQGVLDFFDLVWFVAIGSVLGGEATYWLGRHARRGMLGRWNVQEMPVFKRAEALFHRRGGMALVIGRFLGPVAAFVPFAAAMAGMERRKFSLWNLISGVPYAFVHVGIGYAIGAGLTKLNPVLTRDAAFAGGAIVLIAALWWTLRRLDRALPYLMSMAGGWMDMLGQHPVLNSWAQRHPRFARFIQQRLDRSHFGGLPSSILAMIALYLLSLGIGLAFDFIHAAPIVQIDARLAQLMQLFWTPGLIRFFTLFTALGDKLVVGLFLAIALLWLVVLRRGALIAGLFTALGSDLVSVILLKSSFARPRSALGYFTETSGSFPSGHATLSVAFYGMLFYLLWRLGRMGAFTAMFGAALIALLIGGSRLFLVEHYLSDVLAGWTLGGLCLILGVTIAEWLQRAPAPAMASLSGGLRAVALGLTVLLALSAGLRDWTYAKTQNPRPVPASTIEVSSVQDALAQLGQPQFAETLDGDHRFAMTLAFVAPDLGTLEQNLAQTGWRAAKPVTVAGLVKTGWGVLRDAGQPQSLAPLFWKAMPNDISFFRASETDSEVADHLRLWQSPYTTSSGDRIWVGTLTHDNGLDLEKAVLAKEGAKFLSGISTSIGK</sequence>
<dbReference type="Proteomes" id="UP001623290">
    <property type="component" value="Plasmid unnamed1"/>
</dbReference>
<dbReference type="Gene3D" id="1.20.144.10">
    <property type="entry name" value="Phosphatidic acid phosphatase type 2/haloperoxidase"/>
    <property type="match status" value="1"/>
</dbReference>
<feature type="transmembrane region" description="Helical" evidence="7">
    <location>
        <begin position="396"/>
        <end position="418"/>
    </location>
</feature>
<dbReference type="PANTHER" id="PTHR30353:SF15">
    <property type="entry name" value="INNER MEMBRANE PROTEIN YABI"/>
    <property type="match status" value="1"/>
</dbReference>
<evidence type="ECO:0000256" key="1">
    <source>
        <dbReference type="ARBA" id="ARBA00004651"/>
    </source>
</evidence>
<keyword evidence="3" id="KW-1003">Cell membrane</keyword>
<evidence type="ECO:0000313" key="9">
    <source>
        <dbReference type="EMBL" id="WRY35104.1"/>
    </source>
</evidence>
<evidence type="ECO:0000256" key="7">
    <source>
        <dbReference type="SAM" id="Phobius"/>
    </source>
</evidence>
<feature type="transmembrane region" description="Helical" evidence="7">
    <location>
        <begin position="430"/>
        <end position="448"/>
    </location>
</feature>
<name>A0ABZ1E216_9RHOB</name>
<dbReference type="Pfam" id="PF01569">
    <property type="entry name" value="PAP2"/>
    <property type="match status" value="1"/>
</dbReference>
<feature type="transmembrane region" description="Helical" evidence="7">
    <location>
        <begin position="58"/>
        <end position="80"/>
    </location>
</feature>
<keyword evidence="10" id="KW-1185">Reference proteome</keyword>
<dbReference type="CDD" id="cd03392">
    <property type="entry name" value="PAP2_like_2"/>
    <property type="match status" value="1"/>
</dbReference>
<dbReference type="InterPro" id="IPR036938">
    <property type="entry name" value="PAP2/HPO_sf"/>
</dbReference>
<evidence type="ECO:0000256" key="3">
    <source>
        <dbReference type="ARBA" id="ARBA00022475"/>
    </source>
</evidence>
<feature type="transmembrane region" description="Helical" evidence="7">
    <location>
        <begin position="299"/>
        <end position="324"/>
    </location>
</feature>
<feature type="transmembrane region" description="Helical" evidence="7">
    <location>
        <begin position="12"/>
        <end position="38"/>
    </location>
</feature>
<reference evidence="9 10" key="1">
    <citation type="submission" date="2023-09" db="EMBL/GenBank/DDBJ databases">
        <title>Thioclava shenzhenensis sp. nov., a multidrug resistant bacteria-antagonizing species isolated from coastal seawater.</title>
        <authorList>
            <person name="Long M."/>
        </authorList>
    </citation>
    <scope>NUCLEOTIDE SEQUENCE [LARGE SCALE GENOMIC DNA]</scope>
    <source>
        <strain evidence="9 10">FTW29</strain>
        <plasmid evidence="9 10">unnamed1</plasmid>
    </source>
</reference>
<dbReference type="InterPro" id="IPR032818">
    <property type="entry name" value="DedA-like"/>
</dbReference>
<keyword evidence="4 7" id="KW-0812">Transmembrane</keyword>
<accession>A0ABZ1E216</accession>
<feature type="transmembrane region" description="Helical" evidence="7">
    <location>
        <begin position="460"/>
        <end position="479"/>
    </location>
</feature>
<keyword evidence="9" id="KW-0614">Plasmid</keyword>